<accession>A0ACB9YHD8</accession>
<evidence type="ECO:0000313" key="1">
    <source>
        <dbReference type="EMBL" id="KAI4841014.1"/>
    </source>
</evidence>
<reference evidence="1" key="1">
    <citation type="submission" date="2022-06" db="EMBL/GenBank/DDBJ databases">
        <title>The First Complete Genome of the Simian Malaria Parasite Plasmodium brasilianum.</title>
        <authorList>
            <person name="Bajic M."/>
            <person name="Ravishankar S."/>
        </authorList>
    </citation>
    <scope>NUCLEOTIDE SEQUENCE</scope>
    <source>
        <strain evidence="1">Bolivian I</strain>
    </source>
</reference>
<proteinExistence type="predicted"/>
<dbReference type="Proteomes" id="UP001056978">
    <property type="component" value="Chromosome 2"/>
</dbReference>
<comment type="caution">
    <text evidence="1">The sequence shown here is derived from an EMBL/GenBank/DDBJ whole genome shotgun (WGS) entry which is preliminary data.</text>
</comment>
<protein>
    <submittedName>
        <fullName evidence="1">Uncharacterized protein</fullName>
    </submittedName>
</protein>
<dbReference type="EMBL" id="CM043770">
    <property type="protein sequence ID" value="KAI4841014.1"/>
    <property type="molecule type" value="Genomic_DNA"/>
</dbReference>
<gene>
    <name evidence="1" type="ORF">MKS88_000782</name>
</gene>
<keyword evidence="2" id="KW-1185">Reference proteome</keyword>
<organism evidence="1 2">
    <name type="scientific">Plasmodium brasilianum</name>
    <dbReference type="NCBI Taxonomy" id="5824"/>
    <lineage>
        <taxon>Eukaryota</taxon>
        <taxon>Sar</taxon>
        <taxon>Alveolata</taxon>
        <taxon>Apicomplexa</taxon>
        <taxon>Aconoidasida</taxon>
        <taxon>Haemosporida</taxon>
        <taxon>Plasmodiidae</taxon>
        <taxon>Plasmodium</taxon>
        <taxon>Plasmodium (Plasmodium)</taxon>
    </lineage>
</organism>
<sequence>MEQKIELTTLIKKLTFVLVIWICHFYIDANKDLNVVNLKQELSNIGEHETIDVIYNERWKTDKKKQLNGCSPKNAVMNKRELKNKTDIFERKKHSNLEKKLFKELEFLDFLKNRRTISDKLYKKVIYKKCGLRLVLPLFLLLLLLKIFIVDLSFTSVSSDKWWLAEITGLDTYKRQLSPPAWMNDYFSWITQTIFGLIQKCSGASKCVFGHFIRTVIYLIPFIIFIVMFISAVFYYNKKVKKYKKIKFRRR</sequence>
<name>A0ACB9YHD8_PLABR</name>
<evidence type="ECO:0000313" key="2">
    <source>
        <dbReference type="Proteomes" id="UP001056978"/>
    </source>
</evidence>